<dbReference type="HOGENOM" id="CLU_3283860_0_0_0"/>
<reference evidence="1 2" key="1">
    <citation type="journal article" date="2010" name="Stand. Genomic Sci.">
        <title>Non-contiguous finished genome sequence of Aminomonas paucivorans type strain (GLU-3).</title>
        <authorList>
            <person name="Pitluck S."/>
            <person name="Yasawong M."/>
            <person name="Held B."/>
            <person name="Lapidus A."/>
            <person name="Nolan M."/>
            <person name="Copeland A."/>
            <person name="Lucas S."/>
            <person name="Del Rio T.G."/>
            <person name="Tice H."/>
            <person name="Cheng J.F."/>
            <person name="Chertkov O."/>
            <person name="Goodwin L."/>
            <person name="Tapia R."/>
            <person name="Han C."/>
            <person name="Liolios K."/>
            <person name="Ivanova N."/>
            <person name="Mavromatis K."/>
            <person name="Ovchinnikova G."/>
            <person name="Pati A."/>
            <person name="Chen A."/>
            <person name="Palaniappan K."/>
            <person name="Land M."/>
            <person name="Hauser L."/>
            <person name="Chang Y.J."/>
            <person name="Jeffries C.D."/>
            <person name="Pukall R."/>
            <person name="Spring S."/>
            <person name="Rohde M."/>
            <person name="Sikorski J."/>
            <person name="Goker M."/>
            <person name="Woyke T."/>
            <person name="Bristow J."/>
            <person name="Eisen J.A."/>
            <person name="Markowitz V."/>
            <person name="Hugenholtz P."/>
            <person name="Kyrpides N.C."/>
            <person name="Klenk H.P."/>
        </authorList>
    </citation>
    <scope>NUCLEOTIDE SEQUENCE [LARGE SCALE GENOMIC DNA]</scope>
    <source>
        <strain evidence="1 2">DSM 12260</strain>
    </source>
</reference>
<accession>E3CX46</accession>
<dbReference type="PaxDb" id="584708-Apau_1981"/>
<proteinExistence type="predicted"/>
<sequence length="40" mass="4409">MSVLTVYRAIHRGLLEKVQPRFLIIPYGLLPGAQETAVAS</sequence>
<name>E3CX46_9BACT</name>
<protein>
    <submittedName>
        <fullName evidence="1">NorD protein required for nitric oxide reductase (Nor) activity (Putative chaperone, ATPase)</fullName>
    </submittedName>
</protein>
<dbReference type="AlphaFoldDB" id="E3CX46"/>
<dbReference type="EMBL" id="CM001022">
    <property type="protein sequence ID" value="EFQ24393.1"/>
    <property type="molecule type" value="Genomic_DNA"/>
</dbReference>
<keyword evidence="2" id="KW-1185">Reference proteome</keyword>
<organism evidence="1 2">
    <name type="scientific">Aminomonas paucivorans DSM 12260</name>
    <dbReference type="NCBI Taxonomy" id="584708"/>
    <lineage>
        <taxon>Bacteria</taxon>
        <taxon>Thermotogati</taxon>
        <taxon>Synergistota</taxon>
        <taxon>Synergistia</taxon>
        <taxon>Synergistales</taxon>
        <taxon>Synergistaceae</taxon>
        <taxon>Aminomonas</taxon>
    </lineage>
</organism>
<evidence type="ECO:0000313" key="2">
    <source>
        <dbReference type="Proteomes" id="UP000005096"/>
    </source>
</evidence>
<dbReference type="Proteomes" id="UP000005096">
    <property type="component" value="Chromosome"/>
</dbReference>
<evidence type="ECO:0000313" key="1">
    <source>
        <dbReference type="EMBL" id="EFQ24393.1"/>
    </source>
</evidence>
<gene>
    <name evidence="1" type="ORF">Apau_1981</name>
</gene>